<gene>
    <name evidence="3" type="ORF">WJX73_002521</name>
</gene>
<name>A0AAW1NYU4_9CHLO</name>
<evidence type="ECO:0000256" key="2">
    <source>
        <dbReference type="SAM" id="Phobius"/>
    </source>
</evidence>
<protein>
    <submittedName>
        <fullName evidence="3">Uncharacterized protein</fullName>
    </submittedName>
</protein>
<proteinExistence type="predicted"/>
<keyword evidence="4" id="KW-1185">Reference proteome</keyword>
<reference evidence="3 4" key="1">
    <citation type="journal article" date="2024" name="Nat. Commun.">
        <title>Phylogenomics reveals the evolutionary origins of lichenization in chlorophyte algae.</title>
        <authorList>
            <person name="Puginier C."/>
            <person name="Libourel C."/>
            <person name="Otte J."/>
            <person name="Skaloud P."/>
            <person name="Haon M."/>
            <person name="Grisel S."/>
            <person name="Petersen M."/>
            <person name="Berrin J.G."/>
            <person name="Delaux P.M."/>
            <person name="Dal Grande F."/>
            <person name="Keller J."/>
        </authorList>
    </citation>
    <scope>NUCLEOTIDE SEQUENCE [LARGE SCALE GENOMIC DNA]</scope>
    <source>
        <strain evidence="3 4">SAG 2036</strain>
    </source>
</reference>
<comment type="caution">
    <text evidence="3">The sequence shown here is derived from an EMBL/GenBank/DDBJ whole genome shotgun (WGS) entry which is preliminary data.</text>
</comment>
<dbReference type="AlphaFoldDB" id="A0AAW1NYU4"/>
<sequence>MLEANGHTSNASVADCQLRRTSGTSKRQKTRHQLEHVCRPRSTVKAAAANEGDLPSIPPALENPVTPATDALPAGLAAVPICLWWYVFLGVMPTQYREYAEEVNMRLGNGQTGR</sequence>
<evidence type="ECO:0000256" key="1">
    <source>
        <dbReference type="SAM" id="MobiDB-lite"/>
    </source>
</evidence>
<organism evidence="3 4">
    <name type="scientific">Symbiochloris irregularis</name>
    <dbReference type="NCBI Taxonomy" id="706552"/>
    <lineage>
        <taxon>Eukaryota</taxon>
        <taxon>Viridiplantae</taxon>
        <taxon>Chlorophyta</taxon>
        <taxon>core chlorophytes</taxon>
        <taxon>Trebouxiophyceae</taxon>
        <taxon>Trebouxiales</taxon>
        <taxon>Trebouxiaceae</taxon>
        <taxon>Symbiochloris</taxon>
    </lineage>
</organism>
<accession>A0AAW1NYU4</accession>
<keyword evidence="2" id="KW-0812">Transmembrane</keyword>
<dbReference type="Proteomes" id="UP001465755">
    <property type="component" value="Unassembled WGS sequence"/>
</dbReference>
<evidence type="ECO:0000313" key="3">
    <source>
        <dbReference type="EMBL" id="KAK9799767.1"/>
    </source>
</evidence>
<dbReference type="EMBL" id="JALJOQ010000087">
    <property type="protein sequence ID" value="KAK9799767.1"/>
    <property type="molecule type" value="Genomic_DNA"/>
</dbReference>
<feature type="compositionally biased region" description="Polar residues" evidence="1">
    <location>
        <begin position="1"/>
        <end position="12"/>
    </location>
</feature>
<keyword evidence="2" id="KW-0472">Membrane</keyword>
<evidence type="ECO:0000313" key="4">
    <source>
        <dbReference type="Proteomes" id="UP001465755"/>
    </source>
</evidence>
<feature type="transmembrane region" description="Helical" evidence="2">
    <location>
        <begin position="71"/>
        <end position="89"/>
    </location>
</feature>
<feature type="region of interest" description="Disordered" evidence="1">
    <location>
        <begin position="1"/>
        <end position="35"/>
    </location>
</feature>
<keyword evidence="2" id="KW-1133">Transmembrane helix</keyword>